<gene>
    <name evidence="1" type="ORF">EDC22_1271</name>
</gene>
<dbReference type="Proteomes" id="UP000295678">
    <property type="component" value="Unassembled WGS sequence"/>
</dbReference>
<keyword evidence="2" id="KW-1185">Reference proteome</keyword>
<sequence>NATTVISCTEPSPVSNSNLVFIRESIATTATIRLVSAMAVLG</sequence>
<dbReference type="AlphaFoldDB" id="A0A4R3LPH1"/>
<evidence type="ECO:0000313" key="1">
    <source>
        <dbReference type="EMBL" id="TCT02354.1"/>
    </source>
</evidence>
<evidence type="ECO:0000313" key="2">
    <source>
        <dbReference type="Proteomes" id="UP000295678"/>
    </source>
</evidence>
<organism evidence="1 2">
    <name type="scientific">Tepidamorphus gemmatus</name>
    <dbReference type="NCBI Taxonomy" id="747076"/>
    <lineage>
        <taxon>Bacteria</taxon>
        <taxon>Pseudomonadati</taxon>
        <taxon>Pseudomonadota</taxon>
        <taxon>Alphaproteobacteria</taxon>
        <taxon>Hyphomicrobiales</taxon>
        <taxon>Tepidamorphaceae</taxon>
        <taxon>Tepidamorphus</taxon>
    </lineage>
</organism>
<reference evidence="1 2" key="1">
    <citation type="submission" date="2019-03" db="EMBL/GenBank/DDBJ databases">
        <title>Genomic Encyclopedia of Type Strains, Phase IV (KMG-IV): sequencing the most valuable type-strain genomes for metagenomic binning, comparative biology and taxonomic classification.</title>
        <authorList>
            <person name="Goeker M."/>
        </authorList>
    </citation>
    <scope>NUCLEOTIDE SEQUENCE [LARGE SCALE GENOMIC DNA]</scope>
    <source>
        <strain evidence="1 2">DSM 19345</strain>
    </source>
</reference>
<name>A0A4R3LPH1_9HYPH</name>
<dbReference type="EMBL" id="SMAK01000027">
    <property type="protein sequence ID" value="TCT02354.1"/>
    <property type="molecule type" value="Genomic_DNA"/>
</dbReference>
<comment type="caution">
    <text evidence="1">The sequence shown here is derived from an EMBL/GenBank/DDBJ whole genome shotgun (WGS) entry which is preliminary data.</text>
</comment>
<protein>
    <submittedName>
        <fullName evidence="1">Uncharacterized protein</fullName>
    </submittedName>
</protein>
<accession>A0A4R3LPH1</accession>
<proteinExistence type="predicted"/>
<feature type="non-terminal residue" evidence="1">
    <location>
        <position position="1"/>
    </location>
</feature>